<feature type="coiled-coil region" evidence="1">
    <location>
        <begin position="87"/>
        <end position="114"/>
    </location>
</feature>
<protein>
    <submittedName>
        <fullName evidence="3">Uncharacterized protein</fullName>
    </submittedName>
</protein>
<feature type="signal peptide" evidence="2">
    <location>
        <begin position="1"/>
        <end position="19"/>
    </location>
</feature>
<evidence type="ECO:0000313" key="3">
    <source>
        <dbReference type="EMBL" id="NAW51032.1"/>
    </source>
</evidence>
<dbReference type="EMBL" id="JAAABJ010000492">
    <property type="protein sequence ID" value="NAW51032.1"/>
    <property type="molecule type" value="Genomic_DNA"/>
</dbReference>
<keyword evidence="1" id="KW-0175">Coiled coil</keyword>
<dbReference type="Gene3D" id="1.25.40.10">
    <property type="entry name" value="Tetratricopeptide repeat domain"/>
    <property type="match status" value="1"/>
</dbReference>
<keyword evidence="4" id="KW-1185">Reference proteome</keyword>
<evidence type="ECO:0000256" key="1">
    <source>
        <dbReference type="SAM" id="Coils"/>
    </source>
</evidence>
<evidence type="ECO:0000256" key="2">
    <source>
        <dbReference type="SAM" id="SignalP"/>
    </source>
</evidence>
<name>A0A845PS40_9FLAO</name>
<dbReference type="Proteomes" id="UP000553459">
    <property type="component" value="Unassembled WGS sequence"/>
</dbReference>
<proteinExistence type="predicted"/>
<accession>A0A845PS40</accession>
<sequence>MKLKLSLAILFLLQLTCMAQSKLSSDKLTSKDYLDLALEKVNTAKSENDLQNSINEIKRIEGLDKNYWLPSYYVSYFELTQSFFTSLDKKEALLADAKERIEKLLEDKSSDQSELYTILGYYYYAKIAQNPHKNGPIYYKDVIANYKKAISINPVNPRPRYLLDLFEDNVNSFMGKKDSNLCEKLQKDKKLFEAFNIADKNYPNWGEKEVLEHLKNCDKG</sequence>
<dbReference type="InterPro" id="IPR011990">
    <property type="entry name" value="TPR-like_helical_dom_sf"/>
</dbReference>
<reference evidence="3 4" key="1">
    <citation type="submission" date="2019-11" db="EMBL/GenBank/DDBJ databases">
        <title>Characterization of Elizabethkingia argenteiflava sp. nov., isolated from inner surface of Soybean Pods.</title>
        <authorList>
            <person name="Mo S."/>
        </authorList>
    </citation>
    <scope>NUCLEOTIDE SEQUENCE [LARGE SCALE GENOMIC DNA]</scope>
    <source>
        <strain evidence="3 4">YB22</strain>
    </source>
</reference>
<gene>
    <name evidence="3" type="ORF">GNY06_06485</name>
</gene>
<dbReference type="RefSeq" id="WP_166519319.1">
    <property type="nucleotide sequence ID" value="NZ_JAAABJ010000492.1"/>
</dbReference>
<organism evidence="3 4">
    <name type="scientific">Elizabethkingia argenteiflava</name>
    <dbReference type="NCBI Taxonomy" id="2681556"/>
    <lineage>
        <taxon>Bacteria</taxon>
        <taxon>Pseudomonadati</taxon>
        <taxon>Bacteroidota</taxon>
        <taxon>Flavobacteriia</taxon>
        <taxon>Flavobacteriales</taxon>
        <taxon>Weeksellaceae</taxon>
        <taxon>Elizabethkingia</taxon>
    </lineage>
</organism>
<feature type="chain" id="PRO_5032352621" evidence="2">
    <location>
        <begin position="20"/>
        <end position="220"/>
    </location>
</feature>
<dbReference type="AlphaFoldDB" id="A0A845PS40"/>
<keyword evidence="2" id="KW-0732">Signal</keyword>
<comment type="caution">
    <text evidence="3">The sequence shown here is derived from an EMBL/GenBank/DDBJ whole genome shotgun (WGS) entry which is preliminary data.</text>
</comment>
<evidence type="ECO:0000313" key="4">
    <source>
        <dbReference type="Proteomes" id="UP000553459"/>
    </source>
</evidence>